<evidence type="ECO:0000313" key="2">
    <source>
        <dbReference type="Proteomes" id="UP000542695"/>
    </source>
</evidence>
<evidence type="ECO:0000313" key="1">
    <source>
        <dbReference type="EMBL" id="NWC83746.1"/>
    </source>
</evidence>
<proteinExistence type="predicted"/>
<dbReference type="RefSeq" id="WP_161872488.1">
    <property type="nucleotide sequence ID" value="NZ_JACARV010000103.1"/>
</dbReference>
<name>A0A7Y7ZEY9_PSEPU</name>
<organism evidence="1 2">
    <name type="scientific">Pseudomonas putida</name>
    <name type="common">Arthrobacter siderocapsulatus</name>
    <dbReference type="NCBI Taxonomy" id="303"/>
    <lineage>
        <taxon>Bacteria</taxon>
        <taxon>Pseudomonadati</taxon>
        <taxon>Pseudomonadota</taxon>
        <taxon>Gammaproteobacteria</taxon>
        <taxon>Pseudomonadales</taxon>
        <taxon>Pseudomonadaceae</taxon>
        <taxon>Pseudomonas</taxon>
    </lineage>
</organism>
<comment type="caution">
    <text evidence="1">The sequence shown here is derived from an EMBL/GenBank/DDBJ whole genome shotgun (WGS) entry which is preliminary data.</text>
</comment>
<protein>
    <submittedName>
        <fullName evidence="1">Uncharacterized protein</fullName>
    </submittedName>
</protein>
<gene>
    <name evidence="1" type="ORF">HX798_26160</name>
</gene>
<accession>A0A7Y7ZEY9</accession>
<dbReference type="Proteomes" id="UP000542695">
    <property type="component" value="Unassembled WGS sequence"/>
</dbReference>
<reference evidence="1 2" key="1">
    <citation type="submission" date="2020-04" db="EMBL/GenBank/DDBJ databases">
        <title>Molecular characterization of pseudomonads from Agaricus bisporus reveal novel blotch 2 pathogens in Western Europe.</title>
        <authorList>
            <person name="Taparia T."/>
            <person name="Krijger M."/>
            <person name="Haynes E."/>
            <person name="Elpinstone J.G."/>
            <person name="Noble R."/>
            <person name="Van Der Wolf J."/>
        </authorList>
    </citation>
    <scope>NUCLEOTIDE SEQUENCE [LARGE SCALE GENOMIC DNA]</scope>
    <source>
        <strain evidence="1 2">P7765</strain>
    </source>
</reference>
<sequence length="89" mass="10103">MFHDLEIGSDKCEGALVRKNQTIKYTWGDILAFKVDEKKYGFARLIRKKELGYEAGPALAFGPQLLVYAHDATSFEDFLRYQSRAVPSA</sequence>
<dbReference type="EMBL" id="JACARV010000103">
    <property type="protein sequence ID" value="NWC83746.1"/>
    <property type="molecule type" value="Genomic_DNA"/>
</dbReference>
<dbReference type="AlphaFoldDB" id="A0A7Y7ZEY9"/>